<keyword evidence="7" id="KW-0259">Enterobactin biosynthesis</keyword>
<keyword evidence="15" id="KW-1185">Reference proteome</keyword>
<evidence type="ECO:0000256" key="5">
    <source>
        <dbReference type="ARBA" id="ARBA00019087"/>
    </source>
</evidence>
<dbReference type="InterPro" id="IPR041354">
    <property type="entry name" value="4PPT_N"/>
</dbReference>
<feature type="domain" description="4'-phosphopantetheinyl transferase N-terminal" evidence="13">
    <location>
        <begin position="35"/>
        <end position="95"/>
    </location>
</feature>
<comment type="catalytic activity">
    <reaction evidence="10">
        <text>apo-[aryl-carrier protein] + CoA = holo-[aryl-carrier protein] + adenosine 3',5'-bisphosphate + H(+)</text>
        <dbReference type="Rhea" id="RHEA:48404"/>
        <dbReference type="Rhea" id="RHEA-COMP:15903"/>
        <dbReference type="Rhea" id="RHEA-COMP:17557"/>
        <dbReference type="ChEBI" id="CHEBI:15378"/>
        <dbReference type="ChEBI" id="CHEBI:29999"/>
        <dbReference type="ChEBI" id="CHEBI:57287"/>
        <dbReference type="ChEBI" id="CHEBI:58343"/>
        <dbReference type="ChEBI" id="CHEBI:64479"/>
    </reaction>
</comment>
<dbReference type="InterPro" id="IPR037143">
    <property type="entry name" value="4-PPantetheinyl_Trfase_dom_sf"/>
</dbReference>
<accession>A0ABY7SG71</accession>
<evidence type="ECO:0000259" key="12">
    <source>
        <dbReference type="Pfam" id="PF01648"/>
    </source>
</evidence>
<sequence>MTLCLPAPPTIPAGTAFAFCDHEDADPDAVPPDLHGAARRRRLDHAAGRRAAADALRVLTGRAAPVPRADSGAPVWPAGISGAISHAQGRAVAIVGWSAHHAGLGIDLESVTRRPQDLARVTLAPHERAQLGPQPDATTITLSFSAKESLFKALYPSVQEHFGFDAAEIIRLDRQGGVLRLCRALPPWGEGSEFPFHWTIWRGQVLTLLAATHVQARSVAPPST</sequence>
<organism evidence="14 15">
    <name type="scientific">Paracoccus fistulariae</name>
    <dbReference type="NCBI Taxonomy" id="658446"/>
    <lineage>
        <taxon>Bacteria</taxon>
        <taxon>Pseudomonadati</taxon>
        <taxon>Pseudomonadota</taxon>
        <taxon>Alphaproteobacteria</taxon>
        <taxon>Rhodobacterales</taxon>
        <taxon>Paracoccaceae</taxon>
        <taxon>Paracoccus</taxon>
    </lineage>
</organism>
<proteinExistence type="inferred from homology"/>
<dbReference type="PANTHER" id="PTHR38096:SF1">
    <property type="entry name" value="ENTEROBACTIN SYNTHASE COMPONENT D"/>
    <property type="match status" value="1"/>
</dbReference>
<name>A0ABY7SG71_9RHOB</name>
<dbReference type="SUPFAM" id="SSF56214">
    <property type="entry name" value="4'-phosphopantetheinyl transferase"/>
    <property type="match status" value="1"/>
</dbReference>
<dbReference type="PRINTS" id="PR01399">
    <property type="entry name" value="ENTSNTHTASED"/>
</dbReference>
<comment type="pathway">
    <text evidence="2">Siderophore biosynthesis; enterobactin biosynthesis.</text>
</comment>
<dbReference type="GO" id="GO:0016740">
    <property type="term" value="F:transferase activity"/>
    <property type="evidence" value="ECO:0007669"/>
    <property type="project" value="UniProtKB-KW"/>
</dbReference>
<dbReference type="InterPro" id="IPR008278">
    <property type="entry name" value="4-PPantetheinyl_Trfase_dom"/>
</dbReference>
<evidence type="ECO:0000256" key="10">
    <source>
        <dbReference type="ARBA" id="ARBA00049176"/>
    </source>
</evidence>
<comment type="function">
    <text evidence="1">Involved in the biosynthesis of the siderophore enterobactin (enterochelin), which is a macrocyclic trimeric lactone of N-(2,3-dihydroxybenzoyl)-serine. The serine trilactone serves as a scaffolding for the three catechol functionalities that provide hexadentate coordination for the tightly ligated iron(2+) atoms. Plays an essential role in the assembly of the enterobactin by catalyzing the transfer of the 4'-phosphopantetheine (Ppant) moiety from coenzyme A to the apo-domains of both EntB (ArCP domain) and EntF (PCP domain) to yield their holo-forms which make them competent for the activation of 2,3-dihydroxybenzoate (DHB) and L-serine, respectively.</text>
</comment>
<dbReference type="Pfam" id="PF01648">
    <property type="entry name" value="ACPS"/>
    <property type="match status" value="1"/>
</dbReference>
<dbReference type="RefSeq" id="WP_271885203.1">
    <property type="nucleotide sequence ID" value="NZ_CP067136.1"/>
</dbReference>
<dbReference type="InterPro" id="IPR003542">
    <property type="entry name" value="Enbac_synth_compD-like"/>
</dbReference>
<evidence type="ECO:0000256" key="1">
    <source>
        <dbReference type="ARBA" id="ARBA00003937"/>
    </source>
</evidence>
<gene>
    <name evidence="14" type="ORF">JHX87_10055</name>
</gene>
<comment type="similarity">
    <text evidence="3">Belongs to the P-Pant transferase superfamily. EntD family.</text>
</comment>
<evidence type="ECO:0000256" key="3">
    <source>
        <dbReference type="ARBA" id="ARBA00008342"/>
    </source>
</evidence>
<feature type="domain" description="4'-phosphopantetheinyl transferase" evidence="12">
    <location>
        <begin position="103"/>
        <end position="189"/>
    </location>
</feature>
<dbReference type="PANTHER" id="PTHR38096">
    <property type="entry name" value="ENTEROBACTIN SYNTHASE COMPONENT D"/>
    <property type="match status" value="1"/>
</dbReference>
<evidence type="ECO:0000313" key="14">
    <source>
        <dbReference type="EMBL" id="WCR05874.1"/>
    </source>
</evidence>
<evidence type="ECO:0000256" key="9">
    <source>
        <dbReference type="ARBA" id="ARBA00031996"/>
    </source>
</evidence>
<protein>
    <recommendedName>
        <fullName evidence="5">Enterobactin synthase component D</fullName>
    </recommendedName>
    <alternativeName>
        <fullName evidence="8">4'-phosphopantetheinyl transferase EntD</fullName>
    </alternativeName>
    <alternativeName>
        <fullName evidence="9">Enterochelin synthase D</fullName>
    </alternativeName>
</protein>
<evidence type="ECO:0000256" key="7">
    <source>
        <dbReference type="ARBA" id="ARBA00023191"/>
    </source>
</evidence>
<evidence type="ECO:0000256" key="2">
    <source>
        <dbReference type="ARBA" id="ARBA00004993"/>
    </source>
</evidence>
<evidence type="ECO:0000259" key="13">
    <source>
        <dbReference type="Pfam" id="PF17837"/>
    </source>
</evidence>
<evidence type="ECO:0000313" key="15">
    <source>
        <dbReference type="Proteomes" id="UP001219349"/>
    </source>
</evidence>
<dbReference type="Pfam" id="PF17837">
    <property type="entry name" value="4PPT_N"/>
    <property type="match status" value="1"/>
</dbReference>
<comment type="catalytic activity">
    <reaction evidence="11">
        <text>apo-[peptidyl-carrier protein] + CoA = holo-[peptidyl-carrier protein] + adenosine 3',5'-bisphosphate + H(+)</text>
        <dbReference type="Rhea" id="RHEA:46228"/>
        <dbReference type="Rhea" id="RHEA-COMP:11479"/>
        <dbReference type="Rhea" id="RHEA-COMP:11480"/>
        <dbReference type="ChEBI" id="CHEBI:15378"/>
        <dbReference type="ChEBI" id="CHEBI:29999"/>
        <dbReference type="ChEBI" id="CHEBI:57287"/>
        <dbReference type="ChEBI" id="CHEBI:58343"/>
        <dbReference type="ChEBI" id="CHEBI:64479"/>
    </reaction>
</comment>
<evidence type="ECO:0000256" key="6">
    <source>
        <dbReference type="ARBA" id="ARBA00022679"/>
    </source>
</evidence>
<dbReference type="EMBL" id="CP067136">
    <property type="protein sequence ID" value="WCR05874.1"/>
    <property type="molecule type" value="Genomic_DNA"/>
</dbReference>
<evidence type="ECO:0000256" key="4">
    <source>
        <dbReference type="ARBA" id="ARBA00011503"/>
    </source>
</evidence>
<comment type="subunit">
    <text evidence="4">EntB, EntD, EntE, and EntF form a multienzyme complex called enterobactin synthase.</text>
</comment>
<evidence type="ECO:0000256" key="11">
    <source>
        <dbReference type="ARBA" id="ARBA00049191"/>
    </source>
</evidence>
<evidence type="ECO:0000256" key="8">
    <source>
        <dbReference type="ARBA" id="ARBA00029894"/>
    </source>
</evidence>
<keyword evidence="6 14" id="KW-0808">Transferase</keyword>
<reference evidence="14 15" key="1">
    <citation type="submission" date="2021-01" db="EMBL/GenBank/DDBJ databases">
        <title>Biogeographic distribution of Paracoccus.</title>
        <authorList>
            <person name="Hollensteiner J."/>
            <person name="Leineberger J."/>
            <person name="Brinkhoff T."/>
            <person name="Daniel R."/>
        </authorList>
    </citation>
    <scope>NUCLEOTIDE SEQUENCE [LARGE SCALE GENOMIC DNA]</scope>
    <source>
        <strain evidence="14 15">KCTC 22803</strain>
    </source>
</reference>
<dbReference type="Proteomes" id="UP001219349">
    <property type="component" value="Chromosome"/>
</dbReference>
<dbReference type="Gene3D" id="3.90.470.20">
    <property type="entry name" value="4'-phosphopantetheinyl transferase domain"/>
    <property type="match status" value="1"/>
</dbReference>